<name>X1H716_9ZZZZ</name>
<feature type="non-terminal residue" evidence="1">
    <location>
        <position position="59"/>
    </location>
</feature>
<dbReference type="AlphaFoldDB" id="X1H716"/>
<dbReference type="EMBL" id="BARU01020494">
    <property type="protein sequence ID" value="GAH49644.1"/>
    <property type="molecule type" value="Genomic_DNA"/>
</dbReference>
<evidence type="ECO:0000313" key="1">
    <source>
        <dbReference type="EMBL" id="GAH49644.1"/>
    </source>
</evidence>
<reference evidence="1" key="1">
    <citation type="journal article" date="2014" name="Front. Microbiol.">
        <title>High frequency of phylogenetically diverse reductive dehalogenase-homologous genes in deep subseafloor sedimentary metagenomes.</title>
        <authorList>
            <person name="Kawai M."/>
            <person name="Futagami T."/>
            <person name="Toyoda A."/>
            <person name="Takaki Y."/>
            <person name="Nishi S."/>
            <person name="Hori S."/>
            <person name="Arai W."/>
            <person name="Tsubouchi T."/>
            <person name="Morono Y."/>
            <person name="Uchiyama I."/>
            <person name="Ito T."/>
            <person name="Fujiyama A."/>
            <person name="Inagaki F."/>
            <person name="Takami H."/>
        </authorList>
    </citation>
    <scope>NUCLEOTIDE SEQUENCE</scope>
    <source>
        <strain evidence="1">Expedition CK06-06</strain>
    </source>
</reference>
<gene>
    <name evidence="1" type="ORF">S03H2_33649</name>
</gene>
<dbReference type="SUPFAM" id="SSF102114">
    <property type="entry name" value="Radical SAM enzymes"/>
    <property type="match status" value="1"/>
</dbReference>
<dbReference type="InterPro" id="IPR058240">
    <property type="entry name" value="rSAM_sf"/>
</dbReference>
<sequence>MNYEMLEIAMKVGRNVKNAISGVKNLFLRSTSELLKPTQIVYMVTDRCNSRCIHCNIWR</sequence>
<comment type="caution">
    <text evidence="1">The sequence shown here is derived from an EMBL/GenBank/DDBJ whole genome shotgun (WGS) entry which is preliminary data.</text>
</comment>
<accession>X1H716</accession>
<protein>
    <submittedName>
        <fullName evidence="1">Uncharacterized protein</fullName>
    </submittedName>
</protein>
<proteinExistence type="predicted"/>
<organism evidence="1">
    <name type="scientific">marine sediment metagenome</name>
    <dbReference type="NCBI Taxonomy" id="412755"/>
    <lineage>
        <taxon>unclassified sequences</taxon>
        <taxon>metagenomes</taxon>
        <taxon>ecological metagenomes</taxon>
    </lineage>
</organism>